<feature type="compositionally biased region" description="Polar residues" evidence="1">
    <location>
        <begin position="8"/>
        <end position="22"/>
    </location>
</feature>
<dbReference type="EMBL" id="OU893333">
    <property type="protein sequence ID" value="CAG9789235.1"/>
    <property type="molecule type" value="Genomic_DNA"/>
</dbReference>
<name>A0A9N9WE41_9NEOP</name>
<sequence>MDSENNKTMESMKSTDTTQQEISGYFIEDESHLRLSYYRENYNFDDSIDSFASAQSTSFQADQQQSVLDRSDIRRKISEYVSQMPDLPHPSETVTSIITSASRKMGMVNLRYNNKIELGKKESDAPFSPNRRSTMNPRSTK</sequence>
<proteinExistence type="predicted"/>
<organism evidence="2 3">
    <name type="scientific">Diatraea saccharalis</name>
    <name type="common">sugarcane borer</name>
    <dbReference type="NCBI Taxonomy" id="40085"/>
    <lineage>
        <taxon>Eukaryota</taxon>
        <taxon>Metazoa</taxon>
        <taxon>Ecdysozoa</taxon>
        <taxon>Arthropoda</taxon>
        <taxon>Hexapoda</taxon>
        <taxon>Insecta</taxon>
        <taxon>Pterygota</taxon>
        <taxon>Neoptera</taxon>
        <taxon>Endopterygota</taxon>
        <taxon>Lepidoptera</taxon>
        <taxon>Glossata</taxon>
        <taxon>Ditrysia</taxon>
        <taxon>Pyraloidea</taxon>
        <taxon>Crambidae</taxon>
        <taxon>Crambinae</taxon>
        <taxon>Diatraea</taxon>
    </lineage>
</organism>
<feature type="compositionally biased region" description="Polar residues" evidence="1">
    <location>
        <begin position="130"/>
        <end position="141"/>
    </location>
</feature>
<dbReference type="Proteomes" id="UP001153714">
    <property type="component" value="Chromosome 2"/>
</dbReference>
<reference evidence="2" key="2">
    <citation type="submission" date="2022-10" db="EMBL/GenBank/DDBJ databases">
        <authorList>
            <consortium name="ENA_rothamsted_submissions"/>
            <consortium name="culmorum"/>
            <person name="King R."/>
        </authorList>
    </citation>
    <scope>NUCLEOTIDE SEQUENCE</scope>
</reference>
<dbReference type="OrthoDB" id="7481508at2759"/>
<dbReference type="AlphaFoldDB" id="A0A9N9WE41"/>
<evidence type="ECO:0000313" key="3">
    <source>
        <dbReference type="Proteomes" id="UP001153714"/>
    </source>
</evidence>
<accession>A0A9N9WE41</accession>
<reference evidence="2" key="1">
    <citation type="submission" date="2021-12" db="EMBL/GenBank/DDBJ databases">
        <authorList>
            <person name="King R."/>
        </authorList>
    </citation>
    <scope>NUCLEOTIDE SEQUENCE</scope>
</reference>
<evidence type="ECO:0000256" key="1">
    <source>
        <dbReference type="SAM" id="MobiDB-lite"/>
    </source>
</evidence>
<keyword evidence="3" id="KW-1185">Reference proteome</keyword>
<evidence type="ECO:0000313" key="2">
    <source>
        <dbReference type="EMBL" id="CAG9789235.1"/>
    </source>
</evidence>
<protein>
    <submittedName>
        <fullName evidence="2">Uncharacterized protein</fullName>
    </submittedName>
</protein>
<feature type="region of interest" description="Disordered" evidence="1">
    <location>
        <begin position="1"/>
        <end position="23"/>
    </location>
</feature>
<gene>
    <name evidence="2" type="ORF">DIATSA_LOCUS6983</name>
</gene>
<feature type="region of interest" description="Disordered" evidence="1">
    <location>
        <begin position="118"/>
        <end position="141"/>
    </location>
</feature>